<keyword evidence="5" id="KW-0812">Transmembrane</keyword>
<keyword evidence="4" id="KW-0175">Coiled coil</keyword>
<dbReference type="InterPro" id="IPR007219">
    <property type="entry name" value="XnlR_reg_dom"/>
</dbReference>
<gene>
    <name evidence="7" type="ORF">NEOLI_004617</name>
</gene>
<dbReference type="EMBL" id="LXFE01002470">
    <property type="protein sequence ID" value="OLL22987.1"/>
    <property type="molecule type" value="Genomic_DNA"/>
</dbReference>
<evidence type="ECO:0000256" key="3">
    <source>
        <dbReference type="ARBA" id="ARBA00023242"/>
    </source>
</evidence>
<evidence type="ECO:0000259" key="6">
    <source>
        <dbReference type="PROSITE" id="PS50048"/>
    </source>
</evidence>
<feature type="domain" description="Zn(2)-C6 fungal-type" evidence="6">
    <location>
        <begin position="16"/>
        <end position="45"/>
    </location>
</feature>
<dbReference type="InterPro" id="IPR001138">
    <property type="entry name" value="Zn2Cys6_DnaBD"/>
</dbReference>
<dbReference type="SMART" id="SM00906">
    <property type="entry name" value="Fungal_trans"/>
    <property type="match status" value="1"/>
</dbReference>
<dbReference type="GO" id="GO:0006351">
    <property type="term" value="P:DNA-templated transcription"/>
    <property type="evidence" value="ECO:0007669"/>
    <property type="project" value="InterPro"/>
</dbReference>
<organism evidence="7 8">
    <name type="scientific">Neolecta irregularis (strain DAH-3)</name>
    <dbReference type="NCBI Taxonomy" id="1198029"/>
    <lineage>
        <taxon>Eukaryota</taxon>
        <taxon>Fungi</taxon>
        <taxon>Dikarya</taxon>
        <taxon>Ascomycota</taxon>
        <taxon>Taphrinomycotina</taxon>
        <taxon>Neolectales</taxon>
        <taxon>Neolectaceae</taxon>
        <taxon>Neolecta</taxon>
    </lineage>
</organism>
<dbReference type="GO" id="GO:0008270">
    <property type="term" value="F:zinc ion binding"/>
    <property type="evidence" value="ECO:0007669"/>
    <property type="project" value="InterPro"/>
</dbReference>
<evidence type="ECO:0000313" key="7">
    <source>
        <dbReference type="EMBL" id="OLL22987.1"/>
    </source>
</evidence>
<dbReference type="PANTHER" id="PTHR31001:SF88">
    <property type="entry name" value="TRANSCRIPTION FACTOR PDR3"/>
    <property type="match status" value="1"/>
</dbReference>
<dbReference type="STRING" id="1198029.A0A1U7LK08"/>
<dbReference type="PANTHER" id="PTHR31001">
    <property type="entry name" value="UNCHARACTERIZED TRANSCRIPTIONAL REGULATORY PROTEIN"/>
    <property type="match status" value="1"/>
</dbReference>
<feature type="coiled-coil region" evidence="4">
    <location>
        <begin position="55"/>
        <end position="82"/>
    </location>
</feature>
<reference evidence="7 8" key="1">
    <citation type="submission" date="2016-04" db="EMBL/GenBank/DDBJ databases">
        <title>Evolutionary innovation and constraint leading to complex multicellularity in the Ascomycota.</title>
        <authorList>
            <person name="Cisse O."/>
            <person name="Nguyen A."/>
            <person name="Hewitt D.A."/>
            <person name="Jedd G."/>
            <person name="Stajich J.E."/>
        </authorList>
    </citation>
    <scope>NUCLEOTIDE SEQUENCE [LARGE SCALE GENOMIC DNA]</scope>
    <source>
        <strain evidence="7 8">DAH-3</strain>
    </source>
</reference>
<evidence type="ECO:0000256" key="2">
    <source>
        <dbReference type="ARBA" id="ARBA00022723"/>
    </source>
</evidence>
<dbReference type="GO" id="GO:0005634">
    <property type="term" value="C:nucleus"/>
    <property type="evidence" value="ECO:0007669"/>
    <property type="project" value="UniProtKB-SubCell"/>
</dbReference>
<evidence type="ECO:0000313" key="8">
    <source>
        <dbReference type="Proteomes" id="UP000186594"/>
    </source>
</evidence>
<dbReference type="AlphaFoldDB" id="A0A1U7LK08"/>
<dbReference type="Pfam" id="PF04082">
    <property type="entry name" value="Fungal_trans"/>
    <property type="match status" value="1"/>
</dbReference>
<name>A0A1U7LK08_NEOID</name>
<feature type="transmembrane region" description="Helical" evidence="5">
    <location>
        <begin position="479"/>
        <end position="497"/>
    </location>
</feature>
<accession>A0A1U7LK08</accession>
<dbReference type="SMART" id="SM00066">
    <property type="entry name" value="GAL4"/>
    <property type="match status" value="1"/>
</dbReference>
<dbReference type="Gene3D" id="4.10.240.10">
    <property type="entry name" value="Zn(2)-C6 fungal-type DNA-binding domain"/>
    <property type="match status" value="1"/>
</dbReference>
<dbReference type="PROSITE" id="PS50048">
    <property type="entry name" value="ZN2_CY6_FUNGAL_2"/>
    <property type="match status" value="1"/>
</dbReference>
<dbReference type="SUPFAM" id="SSF57701">
    <property type="entry name" value="Zn2/Cys6 DNA-binding domain"/>
    <property type="match status" value="1"/>
</dbReference>
<keyword evidence="8" id="KW-1185">Reference proteome</keyword>
<dbReference type="CDD" id="cd00067">
    <property type="entry name" value="GAL4"/>
    <property type="match status" value="1"/>
</dbReference>
<dbReference type="InterPro" id="IPR036864">
    <property type="entry name" value="Zn2-C6_fun-type_DNA-bd_sf"/>
</dbReference>
<evidence type="ECO:0000256" key="5">
    <source>
        <dbReference type="SAM" id="Phobius"/>
    </source>
</evidence>
<keyword evidence="5" id="KW-0472">Membrane</keyword>
<comment type="subcellular location">
    <subcellularLocation>
        <location evidence="1">Nucleus</location>
    </subcellularLocation>
</comment>
<protein>
    <submittedName>
        <fullName evidence="7">Putative transcriptional regulatory protein</fullName>
    </submittedName>
</protein>
<proteinExistence type="predicted"/>
<dbReference type="Pfam" id="PF00172">
    <property type="entry name" value="Zn_clus"/>
    <property type="match status" value="1"/>
</dbReference>
<dbReference type="OrthoDB" id="5431381at2759"/>
<dbReference type="GO" id="GO:0000981">
    <property type="term" value="F:DNA-binding transcription factor activity, RNA polymerase II-specific"/>
    <property type="evidence" value="ECO:0007669"/>
    <property type="project" value="InterPro"/>
</dbReference>
<dbReference type="PROSITE" id="PS00463">
    <property type="entry name" value="ZN2_CY6_FUNGAL_1"/>
    <property type="match status" value="1"/>
</dbReference>
<keyword evidence="5" id="KW-1133">Transmembrane helix</keyword>
<evidence type="ECO:0000256" key="1">
    <source>
        <dbReference type="ARBA" id="ARBA00004123"/>
    </source>
</evidence>
<evidence type="ECO:0000256" key="4">
    <source>
        <dbReference type="SAM" id="Coils"/>
    </source>
</evidence>
<keyword evidence="3" id="KW-0539">Nucleus</keyword>
<comment type="caution">
    <text evidence="7">The sequence shown here is derived from an EMBL/GenBank/DDBJ whole genome shotgun (WGS) entry which is preliminary data.</text>
</comment>
<sequence>MSDNEPATKRRRISQTCKNCRARKLRCDRRRPCKTCKARSDDCIYDNLGVVIIDEVELKERLRKAEAELAQLRTEIPELSEYGQAALEIEKISVHPSIGYLKPADVDYLKHSVPTQTFIQHIPERIQNLLPSRALSDLILARFYQFVPGAPLLLHIPSFNNEYEAFWSQYHAIEAKAVQPSKLDPQPDRPFWITLLFAIYSTAIRTYVHQNDPVLVSILEFYRMPQMEARISLQNGINDVLQRGEYFESYDLDVITAHCINQHNIDLMSTSFIWMQSGMMVQMAHGLKLFLEPEMLGYSVLETEIRRRLGLMVRVWDVAICYYEGLPTRIRDEDCTALPPSFSEYFDDRGEQQSISWMIHLGKIILIYPQMWHWAYSVKEPLENDILRIDNLFKIWEDEQKRHLTLSFNDSDPSMLLRAFISEFISFRLLLFLHIPFMQSQFPYSMKRGIEGAKRGIELIIALFSASSKIDQYQWYGQIWLMTGSIIAVLVYSIYLVKTEEVDQEHWKLVDKGCEALMNLSQVRNLTCARRPMAIIHELRASRMLSEHFIEDIDSFQKVEQHNWPLLQHYLKSFIKLS</sequence>
<dbReference type="GO" id="GO:0003677">
    <property type="term" value="F:DNA binding"/>
    <property type="evidence" value="ECO:0007669"/>
    <property type="project" value="InterPro"/>
</dbReference>
<dbReference type="Proteomes" id="UP000186594">
    <property type="component" value="Unassembled WGS sequence"/>
</dbReference>
<dbReference type="CDD" id="cd12148">
    <property type="entry name" value="fungal_TF_MHR"/>
    <property type="match status" value="1"/>
</dbReference>
<dbReference type="InterPro" id="IPR050613">
    <property type="entry name" value="Sec_Metabolite_Reg"/>
</dbReference>
<keyword evidence="2" id="KW-0479">Metal-binding</keyword>